<feature type="transmembrane region" description="Helical" evidence="2">
    <location>
        <begin position="68"/>
        <end position="85"/>
    </location>
</feature>
<feature type="transmembrane region" description="Helical" evidence="2">
    <location>
        <begin position="201"/>
        <end position="223"/>
    </location>
</feature>
<feature type="region of interest" description="Disordered" evidence="1">
    <location>
        <begin position="165"/>
        <end position="186"/>
    </location>
</feature>
<keyword evidence="2" id="KW-0812">Transmembrane</keyword>
<dbReference type="AlphaFoldDB" id="A0A5X4G9L5"/>
<proteinExistence type="predicted"/>
<organism evidence="3">
    <name type="scientific">Salmonella newport</name>
    <dbReference type="NCBI Taxonomy" id="108619"/>
    <lineage>
        <taxon>Bacteria</taxon>
        <taxon>Pseudomonadati</taxon>
        <taxon>Pseudomonadota</taxon>
        <taxon>Gammaproteobacteria</taxon>
        <taxon>Enterobacterales</taxon>
        <taxon>Enterobacteriaceae</taxon>
        <taxon>Salmonella</taxon>
    </lineage>
</organism>
<name>A0A5X4G9L5_SALNE</name>
<accession>A0A5X4G9L5</accession>
<keyword evidence="2" id="KW-0472">Membrane</keyword>
<evidence type="ECO:0000256" key="1">
    <source>
        <dbReference type="SAM" id="MobiDB-lite"/>
    </source>
</evidence>
<evidence type="ECO:0000256" key="2">
    <source>
        <dbReference type="SAM" id="Phobius"/>
    </source>
</evidence>
<gene>
    <name evidence="3" type="ORF">EGM24_16550</name>
</gene>
<protein>
    <submittedName>
        <fullName evidence="3">Uncharacterized protein</fullName>
    </submittedName>
</protein>
<keyword evidence="2" id="KW-1133">Transmembrane helix</keyword>
<feature type="transmembrane region" description="Helical" evidence="2">
    <location>
        <begin position="29"/>
        <end position="48"/>
    </location>
</feature>
<dbReference type="EMBL" id="AAHSHT010000014">
    <property type="protein sequence ID" value="EBZ7958981.1"/>
    <property type="molecule type" value="Genomic_DNA"/>
</dbReference>
<feature type="transmembrane region" description="Helical" evidence="2">
    <location>
        <begin position="97"/>
        <end position="116"/>
    </location>
</feature>
<evidence type="ECO:0000313" key="3">
    <source>
        <dbReference type="EMBL" id="EBZ7958981.1"/>
    </source>
</evidence>
<comment type="caution">
    <text evidence="3">The sequence shown here is derived from an EMBL/GenBank/DDBJ whole genome shotgun (WGS) entry which is preliminary data.</text>
</comment>
<sequence length="227" mass="26055">MTEEISNSNSNSNSNYPNKEKKWKTIIKNIFFFIACLVALSISIFYLIKNVKHYLKPLSTDIIPDYISILPIIAGGLFIALWYIYRGKSVKSLNDAILFASASYALYLFLFDYEFYKSFTDLQYIAEHLYQIGIKVLLLISTVGKTLITIVECINDRHKENQVIKQKKLNSEPKNDGPSASVMDNTPSNTATPDLITHNNFYYKLVLFVAIGMTIAPWVFIYLRDYI</sequence>
<reference evidence="3" key="1">
    <citation type="submission" date="2018-11" db="EMBL/GenBank/DDBJ databases">
        <authorList>
            <person name="Ashton P.M."/>
            <person name="Dallman T."/>
            <person name="Nair S."/>
            <person name="De Pinna E."/>
            <person name="Peters T."/>
            <person name="Grant K."/>
        </authorList>
    </citation>
    <scope>NUCLEOTIDE SEQUENCE</scope>
    <source>
        <strain evidence="3">634817</strain>
    </source>
</reference>